<accession>A0ABT8MBL0</accession>
<reference evidence="3" key="1">
    <citation type="submission" date="2019-05" db="EMBL/GenBank/DDBJ databases">
        <title>Methanoculleus sp. FWC-SCC1, a methanogenic archaeon isolated from deep marine cold seep.</title>
        <authorList>
            <person name="Chen Y.-W."/>
            <person name="Chen S.-C."/>
            <person name="Teng N.-H."/>
            <person name="Lai M.-C."/>
        </authorList>
    </citation>
    <scope>NUCLEOTIDE SEQUENCE</scope>
    <source>
        <strain evidence="3">FWC-SCC1</strain>
    </source>
</reference>
<dbReference type="InterPro" id="IPR005950">
    <property type="entry name" value="ModA"/>
</dbReference>
<dbReference type="NCBIfam" id="TIGR01256">
    <property type="entry name" value="modA"/>
    <property type="match status" value="1"/>
</dbReference>
<keyword evidence="1" id="KW-0479">Metal-binding</keyword>
<dbReference type="PANTHER" id="PTHR30632">
    <property type="entry name" value="MOLYBDATE-BINDING PERIPLASMIC PROTEIN"/>
    <property type="match status" value="1"/>
</dbReference>
<comment type="caution">
    <text evidence="3">The sequence shown here is derived from an EMBL/GenBank/DDBJ whole genome shotgun (WGS) entry which is preliminary data.</text>
</comment>
<dbReference type="PROSITE" id="PS51257">
    <property type="entry name" value="PROKAR_LIPOPROTEIN"/>
    <property type="match status" value="1"/>
</dbReference>
<gene>
    <name evidence="3" type="primary">modA</name>
    <name evidence="3" type="ORF">FGU65_10480</name>
</gene>
<evidence type="ECO:0000256" key="1">
    <source>
        <dbReference type="ARBA" id="ARBA00022723"/>
    </source>
</evidence>
<protein>
    <submittedName>
        <fullName evidence="3">Molybdate ABC transporter substrate-binding protein</fullName>
    </submittedName>
</protein>
<dbReference type="RefSeq" id="WP_301664464.1">
    <property type="nucleotide sequence ID" value="NZ_VCYH01000007.1"/>
</dbReference>
<dbReference type="Gene3D" id="3.40.190.10">
    <property type="entry name" value="Periplasmic binding protein-like II"/>
    <property type="match status" value="2"/>
</dbReference>
<organism evidence="3 4">
    <name type="scientific">Methanoculleus frigidifontis</name>
    <dbReference type="NCBI Taxonomy" id="2584085"/>
    <lineage>
        <taxon>Archaea</taxon>
        <taxon>Methanobacteriati</taxon>
        <taxon>Methanobacteriota</taxon>
        <taxon>Stenosarchaea group</taxon>
        <taxon>Methanomicrobia</taxon>
        <taxon>Methanomicrobiales</taxon>
        <taxon>Methanomicrobiaceae</taxon>
        <taxon>Methanoculleus</taxon>
    </lineage>
</organism>
<evidence type="ECO:0000313" key="4">
    <source>
        <dbReference type="Proteomes" id="UP001168338"/>
    </source>
</evidence>
<dbReference type="Pfam" id="PF13531">
    <property type="entry name" value="SBP_bac_11"/>
    <property type="match status" value="1"/>
</dbReference>
<dbReference type="InterPro" id="IPR050682">
    <property type="entry name" value="ModA/WtpA"/>
</dbReference>
<evidence type="ECO:0000313" key="3">
    <source>
        <dbReference type="EMBL" id="MDN7025313.1"/>
    </source>
</evidence>
<dbReference type="EMBL" id="VCYH01000007">
    <property type="protein sequence ID" value="MDN7025313.1"/>
    <property type="molecule type" value="Genomic_DNA"/>
</dbReference>
<proteinExistence type="predicted"/>
<dbReference type="PANTHER" id="PTHR30632:SF0">
    <property type="entry name" value="SULFATE-BINDING PROTEIN"/>
    <property type="match status" value="1"/>
</dbReference>
<name>A0ABT8MBL0_9EURY</name>
<dbReference type="PIRSF" id="PIRSF004846">
    <property type="entry name" value="ModA"/>
    <property type="match status" value="1"/>
</dbReference>
<dbReference type="Proteomes" id="UP001168338">
    <property type="component" value="Unassembled WGS sequence"/>
</dbReference>
<keyword evidence="2" id="KW-0732">Signal</keyword>
<dbReference type="CDD" id="cd13538">
    <property type="entry name" value="PBP2_ModA_like_1"/>
    <property type="match status" value="1"/>
</dbReference>
<sequence>MKFHGNSILLVSALLIVAALMAAGCTGTTEAPPSEEQTTLTVFTAASLTGAFTDIGKAYESQNPGLKIDLVFDGSQALRTQIEQGASPDVFVSANVKHMKALEVAGFMDNETVELFVENSVAVIVPVDNPANITTLTDLANPGVKLVIGTKDVPFGSYTRQVLDKMANSSAYGAEYREAVMGNVISEETAVSSVVPKLTLGEADAAFVYKSDIKQEYRDELTRIDIPAEYNVVAQYPLGILAESQQKDAAAAFVAFVRGTDGSGILTEYGFDPIPQGQ</sequence>
<dbReference type="SUPFAM" id="SSF53850">
    <property type="entry name" value="Periplasmic binding protein-like II"/>
    <property type="match status" value="1"/>
</dbReference>
<evidence type="ECO:0000256" key="2">
    <source>
        <dbReference type="ARBA" id="ARBA00022729"/>
    </source>
</evidence>
<keyword evidence="4" id="KW-1185">Reference proteome</keyword>